<feature type="domain" description="Helicase ATP-binding" evidence="19">
    <location>
        <begin position="188"/>
        <end position="375"/>
    </location>
</feature>
<evidence type="ECO:0000256" key="12">
    <source>
        <dbReference type="ARBA" id="ARBA00025917"/>
    </source>
</evidence>
<dbReference type="GO" id="GO:0097165">
    <property type="term" value="C:nuclear stress granule"/>
    <property type="evidence" value="ECO:0000314"/>
    <property type="project" value="GeneDB"/>
</dbReference>
<dbReference type="CDD" id="cd18787">
    <property type="entry name" value="SF2_C_DEAD"/>
    <property type="match status" value="1"/>
</dbReference>
<dbReference type="InterPro" id="IPR000629">
    <property type="entry name" value="RNA-helicase_DEAD-box_CS"/>
</dbReference>
<protein>
    <recommendedName>
        <fullName evidence="10">Probable eukaryotic initiation factor 4A</fullName>
        <ecNumber evidence="1">3.6.4.13</ecNumber>
    </recommendedName>
    <alternativeName>
        <fullName evidence="13">ATP-dependent RNA helicase eIF4A</fullName>
    </alternativeName>
</protein>
<dbReference type="GO" id="GO:0003724">
    <property type="term" value="F:RNA helicase activity"/>
    <property type="evidence" value="ECO:0000318"/>
    <property type="project" value="GO_Central"/>
</dbReference>
<dbReference type="GO" id="GO:0010494">
    <property type="term" value="C:cytoplasmic stress granule"/>
    <property type="evidence" value="ECO:0000314"/>
    <property type="project" value="GeneDB"/>
</dbReference>
<dbReference type="OMA" id="ISGNDRW"/>
<dbReference type="Proteomes" id="UP000008524">
    <property type="component" value="Chromosome 10"/>
</dbReference>
<evidence type="ECO:0000256" key="5">
    <source>
        <dbReference type="ARBA" id="ARBA00022806"/>
    </source>
</evidence>
<keyword evidence="8" id="KW-0648">Protein biosynthesis</keyword>
<dbReference type="PROSITE" id="PS00039">
    <property type="entry name" value="DEAD_ATP_HELICASE"/>
    <property type="match status" value="1"/>
</dbReference>
<reference evidence="22 23" key="1">
    <citation type="journal article" date="2005" name="Science">
        <title>Comparative genomics of trypanosomatid parasitic protozoa.</title>
        <authorList>
            <person name="El-Sayed N.M."/>
            <person name="Myler P.J."/>
            <person name="Blandin G."/>
            <person name="Berriman M."/>
            <person name="Crabtree J."/>
            <person name="Aggarwal G."/>
            <person name="Caler E."/>
            <person name="Renauld H."/>
            <person name="Worthey E.A."/>
            <person name="Hertz-Fowler C."/>
            <person name="Ghedin E."/>
            <person name="Peacock C."/>
            <person name="Bartholomeu D.C."/>
            <person name="Haas B.J."/>
            <person name="Tran A.N."/>
            <person name="Wortman J.R."/>
            <person name="Alsmark U.C."/>
            <person name="Angiuoli S."/>
            <person name="Anupama A."/>
            <person name="Badger J."/>
            <person name="Bringaud F."/>
            <person name="Cadag E."/>
            <person name="Carlton J.M."/>
            <person name="Cerqueira G.C."/>
            <person name="Creasy T."/>
            <person name="Delcher A.L."/>
            <person name="Djikeng A."/>
            <person name="Embley T.M."/>
            <person name="Hauser C."/>
            <person name="Ivens A.C."/>
            <person name="Kummerfeld S.K."/>
            <person name="Pereira-Leal J.B."/>
            <person name="Nilsson D."/>
            <person name="Peterson J."/>
            <person name="Salzberg S.L."/>
            <person name="Shallom J."/>
            <person name="Silva J.C."/>
            <person name="Sundaram J."/>
            <person name="Westenberger S."/>
            <person name="White O."/>
            <person name="Melville S.E."/>
            <person name="Donelson J.E."/>
            <person name="Andersson B."/>
            <person name="Stuart K.D."/>
            <person name="Hall N."/>
        </authorList>
    </citation>
    <scope>NUCLEOTIDE SEQUENCE [LARGE SCALE GENOMIC DNA]</scope>
    <source>
        <strain evidence="22 23">927/4 GUTat10.1</strain>
    </source>
</reference>
<dbReference type="InParanoid" id="Q388E8"/>
<evidence type="ECO:0000256" key="10">
    <source>
        <dbReference type="ARBA" id="ARBA00024417"/>
    </source>
</evidence>
<dbReference type="SMART" id="SM00490">
    <property type="entry name" value="HELICc"/>
    <property type="match status" value="1"/>
</dbReference>
<dbReference type="PaxDb" id="5691-EAN78822"/>
<evidence type="ECO:0000313" key="22">
    <source>
        <dbReference type="EMBL" id="EAN78822.1"/>
    </source>
</evidence>
<dbReference type="GO" id="GO:0003729">
    <property type="term" value="F:mRNA binding"/>
    <property type="evidence" value="ECO:0000314"/>
    <property type="project" value="GeneDB"/>
</dbReference>
<name>Q388E8_TRYB2</name>
<evidence type="ECO:0000256" key="4">
    <source>
        <dbReference type="ARBA" id="ARBA00022801"/>
    </source>
</evidence>
<dbReference type="Pfam" id="PF00270">
    <property type="entry name" value="DEAD"/>
    <property type="match status" value="1"/>
</dbReference>
<dbReference type="STRING" id="185431.Q388E8"/>
<reference evidence="22 23" key="2">
    <citation type="journal article" date="2005" name="Science">
        <title>The genome of the African trypanosome Trypanosoma brucei.</title>
        <authorList>
            <person name="Berriman M."/>
            <person name="Ghedin E."/>
            <person name="Hertz-Fowler C."/>
            <person name="Blandin G."/>
            <person name="Renauld H."/>
            <person name="Bartholomeu D.C."/>
            <person name="Lennard N.J."/>
            <person name="Caler E."/>
            <person name="Hamlin N.E."/>
            <person name="Haas B."/>
            <person name="Bohme U."/>
            <person name="Hannick L."/>
            <person name="Aslett M.A."/>
            <person name="Shallom J."/>
            <person name="Marcello L."/>
            <person name="Hou L."/>
            <person name="Wickstead B."/>
            <person name="Alsmark U.C."/>
            <person name="Arrowsmith C."/>
            <person name="Atkin R.J."/>
            <person name="Barron A.J."/>
            <person name="Bringaud F."/>
            <person name="Brooks K."/>
            <person name="Carrington M."/>
            <person name="Cherevach I."/>
            <person name="Chillingworth T.J."/>
            <person name="Churcher C."/>
            <person name="Clark L.N."/>
            <person name="Corton C.H."/>
            <person name="Cronin A."/>
            <person name="Davies R.M."/>
            <person name="Doggett J."/>
            <person name="Djikeng A."/>
            <person name="Feldblyum T."/>
            <person name="Field M.C."/>
            <person name="Fraser A."/>
            <person name="Goodhead I."/>
            <person name="Hance Z."/>
            <person name="Harper D."/>
            <person name="Harris B.R."/>
            <person name="Hauser H."/>
            <person name="Hostetler J."/>
            <person name="Ivens A."/>
            <person name="Jagels K."/>
            <person name="Johnson D."/>
            <person name="Johnson J."/>
            <person name="Jones K."/>
            <person name="Kerhornou A.X."/>
            <person name="Koo H."/>
            <person name="Larke N."/>
            <person name="Landfear S."/>
            <person name="Larkin C."/>
            <person name="Leech V."/>
            <person name="Line A."/>
            <person name="Lord A."/>
            <person name="Macleod A."/>
            <person name="Mooney P.J."/>
            <person name="Moule S."/>
            <person name="Martin D.M."/>
            <person name="Morgan G.W."/>
            <person name="Mungall K."/>
            <person name="Norbertczak H."/>
            <person name="Ormond D."/>
            <person name="Pai G."/>
            <person name="Peacock C.S."/>
            <person name="Peterson J."/>
            <person name="Quail M.A."/>
            <person name="Rabbinowitsch E."/>
            <person name="Rajandream M.A."/>
            <person name="Reitter C."/>
            <person name="Salzberg S.L."/>
            <person name="Sanders M."/>
            <person name="Schobel S."/>
            <person name="Sharp S."/>
            <person name="Simmonds M."/>
            <person name="Simpson A.J."/>
            <person name="Tallon L."/>
            <person name="Turner C.M."/>
            <person name="Tait A."/>
            <person name="Tivey A.R."/>
            <person name="Van Aken S."/>
            <person name="Walker D."/>
            <person name="Wanless D."/>
            <person name="Wang S."/>
            <person name="White B."/>
            <person name="White O."/>
            <person name="Whitehead S."/>
            <person name="Woodward J."/>
            <person name="Wortman J."/>
            <person name="Adams M.D."/>
            <person name="Embley T.M."/>
            <person name="Gull K."/>
            <person name="Ullu E."/>
            <person name="Barry J.D."/>
            <person name="Fairlamb A.H."/>
            <person name="Opperdoes F."/>
            <person name="Barrell B.G."/>
            <person name="Donelson J.E."/>
            <person name="Hall N."/>
            <person name="Fraser C.M."/>
            <person name="Melville S.E."/>
            <person name="El-Sayed N.M."/>
        </authorList>
    </citation>
    <scope>NUCLEOTIDE SEQUENCE [LARGE SCALE GENOMIC DNA]</scope>
    <source>
        <strain evidence="22 23">927/4 GUTat10.1</strain>
    </source>
</reference>
<keyword evidence="7" id="KW-0694">RNA-binding</keyword>
<dbReference type="InterPro" id="IPR011545">
    <property type="entry name" value="DEAD/DEAH_box_helicase_dom"/>
</dbReference>
<dbReference type="GO" id="GO:0005634">
    <property type="term" value="C:nucleus"/>
    <property type="evidence" value="ECO:0000314"/>
    <property type="project" value="GeneDB"/>
</dbReference>
<evidence type="ECO:0000256" key="6">
    <source>
        <dbReference type="ARBA" id="ARBA00022840"/>
    </source>
</evidence>
<feature type="domain" description="DEAD-box RNA helicase Q" evidence="21">
    <location>
        <begin position="157"/>
        <end position="185"/>
    </location>
</feature>
<dbReference type="CDD" id="cd17967">
    <property type="entry name" value="DEADc_DDX3_DDX4"/>
    <property type="match status" value="1"/>
</dbReference>
<dbReference type="EC" id="3.6.4.13" evidence="1"/>
<evidence type="ECO:0000256" key="9">
    <source>
        <dbReference type="ARBA" id="ARBA00024352"/>
    </source>
</evidence>
<evidence type="ECO:0000259" key="20">
    <source>
        <dbReference type="PROSITE" id="PS51194"/>
    </source>
</evidence>
<proteinExistence type="inferred from homology"/>
<keyword evidence="23" id="KW-1185">Reference proteome</keyword>
<dbReference type="EMBL" id="CM000208">
    <property type="protein sequence ID" value="EAN78822.1"/>
    <property type="molecule type" value="Genomic_DNA"/>
</dbReference>
<evidence type="ECO:0000256" key="11">
    <source>
        <dbReference type="ARBA" id="ARBA00024769"/>
    </source>
</evidence>
<comment type="similarity">
    <text evidence="9">Belongs to the DEAD box helicase family. eIF4A subfamily.</text>
</comment>
<dbReference type="RefSeq" id="XP_827934.1">
    <property type="nucleotide sequence ID" value="XM_822841.1"/>
</dbReference>
<dbReference type="InterPro" id="IPR014001">
    <property type="entry name" value="Helicase_ATP-bd"/>
</dbReference>
<dbReference type="GO" id="GO:0005737">
    <property type="term" value="C:cytoplasm"/>
    <property type="evidence" value="ECO:0000314"/>
    <property type="project" value="GeneDB"/>
</dbReference>
<evidence type="ECO:0000256" key="13">
    <source>
        <dbReference type="ARBA" id="ARBA00030297"/>
    </source>
</evidence>
<evidence type="ECO:0000256" key="18">
    <source>
        <dbReference type="SAM" id="SignalP"/>
    </source>
</evidence>
<dbReference type="Gene3D" id="3.40.50.300">
    <property type="entry name" value="P-loop containing nucleotide triphosphate hydrolases"/>
    <property type="match status" value="2"/>
</dbReference>
<evidence type="ECO:0000259" key="19">
    <source>
        <dbReference type="PROSITE" id="PS51192"/>
    </source>
</evidence>
<dbReference type="SUPFAM" id="SSF52540">
    <property type="entry name" value="P-loop containing nucleoside triphosphate hydrolases"/>
    <property type="match status" value="1"/>
</dbReference>
<evidence type="ECO:0000256" key="3">
    <source>
        <dbReference type="ARBA" id="ARBA00022741"/>
    </source>
</evidence>
<evidence type="ECO:0000256" key="1">
    <source>
        <dbReference type="ARBA" id="ARBA00012552"/>
    </source>
</evidence>
<evidence type="ECO:0000256" key="14">
    <source>
        <dbReference type="ARBA" id="ARBA00047984"/>
    </source>
</evidence>
<dbReference type="InterPro" id="IPR044763">
    <property type="entry name" value="Ded1/Dbp1_DEADc"/>
</dbReference>
<evidence type="ECO:0000256" key="8">
    <source>
        <dbReference type="ARBA" id="ARBA00022917"/>
    </source>
</evidence>
<dbReference type="InterPro" id="IPR001650">
    <property type="entry name" value="Helicase_C-like"/>
</dbReference>
<keyword evidence="2" id="KW-0396">Initiation factor</keyword>
<evidence type="ECO:0000313" key="23">
    <source>
        <dbReference type="Proteomes" id="UP000008524"/>
    </source>
</evidence>
<dbReference type="FunCoup" id="Q388E8">
    <property type="interactions" value="448"/>
</dbReference>
<dbReference type="GO" id="GO:0016787">
    <property type="term" value="F:hydrolase activity"/>
    <property type="evidence" value="ECO:0007669"/>
    <property type="project" value="UniProtKB-KW"/>
</dbReference>
<dbReference type="InterPro" id="IPR027417">
    <property type="entry name" value="P-loop_NTPase"/>
</dbReference>
<feature type="short sequence motif" description="Q motif" evidence="15">
    <location>
        <begin position="157"/>
        <end position="185"/>
    </location>
</feature>
<dbReference type="AlphaFoldDB" id="Q388E8"/>
<dbReference type="KEGG" id="tbr:Tb10.61.2130"/>
<organism evidence="22 23">
    <name type="scientific">Trypanosoma brucei brucei (strain 927/4 GUTat10.1)</name>
    <dbReference type="NCBI Taxonomy" id="185431"/>
    <lineage>
        <taxon>Eukaryota</taxon>
        <taxon>Discoba</taxon>
        <taxon>Euglenozoa</taxon>
        <taxon>Kinetoplastea</taxon>
        <taxon>Metakinetoplastina</taxon>
        <taxon>Trypanosomatida</taxon>
        <taxon>Trypanosomatidae</taxon>
        <taxon>Trypanosoma</taxon>
    </lineage>
</organism>
<evidence type="ECO:0000256" key="16">
    <source>
        <dbReference type="RuleBase" id="RU000492"/>
    </source>
</evidence>
<evidence type="ECO:0000256" key="17">
    <source>
        <dbReference type="SAM" id="MobiDB-lite"/>
    </source>
</evidence>
<dbReference type="GO" id="GO:0006139">
    <property type="term" value="P:nucleobase-containing compound metabolic process"/>
    <property type="evidence" value="ECO:0000255"/>
    <property type="project" value="GeneDB"/>
</dbReference>
<dbReference type="FunFam" id="3.40.50.300:FF:000008">
    <property type="entry name" value="ATP-dependent RNA helicase RhlB"/>
    <property type="match status" value="1"/>
</dbReference>
<sequence length="660" mass="71367">MLTVCPLSFFTRALLVCFKSLTRLSPPCAPILPLTKKKRYLKMHGMNFGQGGHQQFNPNANPWARAPAFGEAGHQVGYNNYGGYQQRPREGFDGPSRGRGEFIRRNVPYQGETSGHGYHREEPADEDIFKDHTPGINFDQHGEVNMTITPNDIAPVLSFSEMNMVPVLLENVKRCGYTKPTPVQSLGIPTALNHRDLMACAQTGSGKTASYLIPAINEILLNISNRPPYSPGSHSSPQALILAPTRELSLQIYGEARKFTYHTPVRCVVVYGGADPRHQVHELSRGCKLLVATPGRLMDMFSRGYVRFSEIRFLILDEADRMLDMGFEPQIRMIVQGPDSDMPRAGQRQTLLYSATFPVEIQRLAREFMCRHSFLQVGRVGSTTENITQDVRWIEDPDKRQALLTLLRENEGKLVLVFVEKKRDADYLERFLRNSELACVSIHGDRVQREREEALRLFKSGACQVLVATDVASRGLDIPNVGVVIQYDMPSNIDDYVHRIGRTGRAGKVGVAISFFNEKNRNIVDDLIPLLNETNQVISPEVRALAKRPNNNNNNNNRGGGGGGYRGFGRGGNSGGFGMGGGRGGGGGGGGYRGGRGGNSGGFGMSNVFGRGGNSGGFGMGGGRGGGGGGGGGGFGSGGFGASGGNMRGMFGGGGGGPTM</sequence>
<gene>
    <name evidence="22" type="ORF">Tb10.61.2130</name>
</gene>
<dbReference type="PROSITE" id="PS51194">
    <property type="entry name" value="HELICASE_CTER"/>
    <property type="match status" value="1"/>
</dbReference>
<keyword evidence="18" id="KW-0732">Signal</keyword>
<dbReference type="SMART" id="SM00487">
    <property type="entry name" value="DEXDc"/>
    <property type="match status" value="1"/>
</dbReference>
<evidence type="ECO:0000256" key="2">
    <source>
        <dbReference type="ARBA" id="ARBA00022540"/>
    </source>
</evidence>
<evidence type="ECO:0000256" key="7">
    <source>
        <dbReference type="ARBA" id="ARBA00022884"/>
    </source>
</evidence>
<feature type="domain" description="Helicase C-terminal" evidence="20">
    <location>
        <begin position="398"/>
        <end position="546"/>
    </location>
</feature>
<dbReference type="GO" id="GO:0034399">
    <property type="term" value="C:nuclear periphery"/>
    <property type="evidence" value="ECO:0000314"/>
    <property type="project" value="GeneDB"/>
</dbReference>
<dbReference type="GO" id="GO:0005524">
    <property type="term" value="F:ATP binding"/>
    <property type="evidence" value="ECO:0000255"/>
    <property type="project" value="GeneDB"/>
</dbReference>
<comment type="function">
    <text evidence="11">ATP-dependent RNA helicase which is a subunit of the eIF4F complex involved in cap recognition and is required for mRNA binding to ribosome. In the current model of translation initiation, eIF4A unwinds RNA secondary structures in the 5'-UTR of mRNAs which is necessary to allow efficient binding of the small ribosomal subunit, and subsequent scanning for the initiator codon.</text>
</comment>
<dbReference type="InterPro" id="IPR014014">
    <property type="entry name" value="RNA_helicase_DEAD_Q_motif"/>
</dbReference>
<dbReference type="GeneID" id="3661863"/>
<comment type="subunit">
    <text evidence="12">eIF4F is a multi-subunit complex, the composition of which varies with external and internal environmental conditions. It is composed of at least EIF4A, EIF4E and EIF4G.</text>
</comment>
<feature type="region of interest" description="Disordered" evidence="17">
    <location>
        <begin position="545"/>
        <end position="568"/>
    </location>
</feature>
<dbReference type="eggNOG" id="KOG0335">
    <property type="taxonomic scope" value="Eukaryota"/>
</dbReference>
<accession>Q388E8</accession>
<dbReference type="FunFam" id="3.40.50.300:FF:000397">
    <property type="entry name" value="Probable ATP-dependent RNA helicase DDX4"/>
    <property type="match status" value="1"/>
</dbReference>
<comment type="catalytic activity">
    <reaction evidence="14">
        <text>ATP + H2O = ADP + phosphate + H(+)</text>
        <dbReference type="Rhea" id="RHEA:13065"/>
        <dbReference type="ChEBI" id="CHEBI:15377"/>
        <dbReference type="ChEBI" id="CHEBI:15378"/>
        <dbReference type="ChEBI" id="CHEBI:30616"/>
        <dbReference type="ChEBI" id="CHEBI:43474"/>
        <dbReference type="ChEBI" id="CHEBI:456216"/>
        <dbReference type="EC" id="3.6.4.13"/>
    </reaction>
</comment>
<feature type="signal peptide" evidence="18">
    <location>
        <begin position="1"/>
        <end position="24"/>
    </location>
</feature>
<keyword evidence="6 16" id="KW-0067">ATP-binding</keyword>
<feature type="chain" id="PRO_5004221797" description="Probable eukaryotic initiation factor 4A" evidence="18">
    <location>
        <begin position="25"/>
        <end position="660"/>
    </location>
</feature>
<evidence type="ECO:0000256" key="15">
    <source>
        <dbReference type="PROSITE-ProRule" id="PRU00552"/>
    </source>
</evidence>
<dbReference type="PROSITE" id="PS51192">
    <property type="entry name" value="HELICASE_ATP_BIND_1"/>
    <property type="match status" value="1"/>
</dbReference>
<dbReference type="GO" id="GO:0003743">
    <property type="term" value="F:translation initiation factor activity"/>
    <property type="evidence" value="ECO:0007669"/>
    <property type="project" value="UniProtKB-KW"/>
</dbReference>
<evidence type="ECO:0000259" key="21">
    <source>
        <dbReference type="PROSITE" id="PS51195"/>
    </source>
</evidence>
<dbReference type="OrthoDB" id="196131at2759"/>
<dbReference type="Pfam" id="PF00271">
    <property type="entry name" value="Helicase_C"/>
    <property type="match status" value="1"/>
</dbReference>
<keyword evidence="4 16" id="KW-0378">Hydrolase</keyword>
<feature type="compositionally biased region" description="Gly residues" evidence="17">
    <location>
        <begin position="558"/>
        <end position="568"/>
    </location>
</feature>
<keyword evidence="5 16" id="KW-0347">Helicase</keyword>
<dbReference type="PANTHER" id="PTHR47958">
    <property type="entry name" value="ATP-DEPENDENT RNA HELICASE DBP3"/>
    <property type="match status" value="1"/>
</dbReference>
<keyword evidence="3 16" id="KW-0547">Nucleotide-binding</keyword>
<dbReference type="PROSITE" id="PS51195">
    <property type="entry name" value="Q_MOTIF"/>
    <property type="match status" value="1"/>
</dbReference>